<protein>
    <submittedName>
        <fullName evidence="3">YD repeat-containing protein</fullName>
    </submittedName>
</protein>
<dbReference type="Gene3D" id="2.180.10.10">
    <property type="entry name" value="RHS repeat-associated core"/>
    <property type="match status" value="1"/>
</dbReference>
<evidence type="ECO:0000256" key="1">
    <source>
        <dbReference type="ARBA" id="ARBA00022737"/>
    </source>
</evidence>
<name>A0A561E6S8_9MICO</name>
<keyword evidence="4" id="KW-1185">Reference proteome</keyword>
<dbReference type="NCBIfam" id="TIGR01643">
    <property type="entry name" value="YD_repeat_2x"/>
    <property type="match status" value="2"/>
</dbReference>
<comment type="caution">
    <text evidence="3">The sequence shown here is derived from an EMBL/GenBank/DDBJ whole genome shotgun (WGS) entry which is preliminary data.</text>
</comment>
<sequence>MVEQADNNQKIVYAYNDRGQIISIATTPVSASAPPASTVSYTYDLNGNMTSRTIGSDTTTYTYDADNELTSMTTGDGKLTQFAYDADGNRTDTWWHTNAANTTFAAHTHNTYDTSNRITQSWTSEQSDSDKVENNSYSYSLNGKDTGLIQSITNNLASSNNVTTLGYDSQNRLISATNWNGQNYTYTYDIDGNRTTTVTGGKTTQSLTFNTANEISSSGYTYDAAGRRTKDPSGGTITYNSAGQAISQTTSSGTDTMTYAGAGQDELIQQNAGTNNDETYIYGRSDQSGAPTLESSSDVGGNTYITDNDAAGEPIDIRAVGTGIDLYYAYDGLGRLGAEISDSSGTVATFATGQWDPYGAGSLQPGGSAAAKKTASTFSSKAGMTASAASSSESPWTTQGIQSYADSQWYKTFIHLAMPIAGRWGLPQVWLILGVDGSQAASAAA</sequence>
<dbReference type="PANTHER" id="PTHR32305">
    <property type="match status" value="1"/>
</dbReference>
<organism evidence="3 4">
    <name type="scientific">Rudaeicoccus suwonensis</name>
    <dbReference type="NCBI Taxonomy" id="657409"/>
    <lineage>
        <taxon>Bacteria</taxon>
        <taxon>Bacillati</taxon>
        <taxon>Actinomycetota</taxon>
        <taxon>Actinomycetes</taxon>
        <taxon>Micrococcales</taxon>
        <taxon>Dermacoccaceae</taxon>
        <taxon>Rudaeicoccus</taxon>
    </lineage>
</organism>
<dbReference type="AlphaFoldDB" id="A0A561E6S8"/>
<dbReference type="EMBL" id="VIVQ01000001">
    <property type="protein sequence ID" value="TWE11335.1"/>
    <property type="molecule type" value="Genomic_DNA"/>
</dbReference>
<dbReference type="Proteomes" id="UP000318297">
    <property type="component" value="Unassembled WGS sequence"/>
</dbReference>
<dbReference type="Pfam" id="PF25023">
    <property type="entry name" value="TEN_YD-shell"/>
    <property type="match status" value="2"/>
</dbReference>
<dbReference type="PANTHER" id="PTHR32305:SF15">
    <property type="entry name" value="PROTEIN RHSA-RELATED"/>
    <property type="match status" value="1"/>
</dbReference>
<gene>
    <name evidence="3" type="ORF">BKA23_0097</name>
</gene>
<dbReference type="InterPro" id="IPR006530">
    <property type="entry name" value="YD"/>
</dbReference>
<evidence type="ECO:0000313" key="4">
    <source>
        <dbReference type="Proteomes" id="UP000318297"/>
    </source>
</evidence>
<reference evidence="3 4" key="1">
    <citation type="submission" date="2019-06" db="EMBL/GenBank/DDBJ databases">
        <title>Sequencing the genomes of 1000 actinobacteria strains.</title>
        <authorList>
            <person name="Klenk H.-P."/>
        </authorList>
    </citation>
    <scope>NUCLEOTIDE SEQUENCE [LARGE SCALE GENOMIC DNA]</scope>
    <source>
        <strain evidence="3 4">DSM 19560</strain>
    </source>
</reference>
<feature type="domain" description="Teneurin-like YD-shell" evidence="2">
    <location>
        <begin position="4"/>
        <end position="86"/>
    </location>
</feature>
<dbReference type="InterPro" id="IPR056823">
    <property type="entry name" value="TEN-like_YD-shell"/>
</dbReference>
<dbReference type="InterPro" id="IPR050708">
    <property type="entry name" value="T6SS_VgrG/RHS"/>
</dbReference>
<evidence type="ECO:0000259" key="2">
    <source>
        <dbReference type="Pfam" id="PF25023"/>
    </source>
</evidence>
<dbReference type="RefSeq" id="WP_145224521.1">
    <property type="nucleotide sequence ID" value="NZ_VIVQ01000001.1"/>
</dbReference>
<proteinExistence type="predicted"/>
<accession>A0A561E6S8</accession>
<feature type="domain" description="Teneurin-like YD-shell" evidence="2">
    <location>
        <begin position="108"/>
        <end position="292"/>
    </location>
</feature>
<dbReference type="OrthoDB" id="166951at2"/>
<evidence type="ECO:0000313" key="3">
    <source>
        <dbReference type="EMBL" id="TWE11335.1"/>
    </source>
</evidence>
<keyword evidence="1" id="KW-0677">Repeat</keyword>